<dbReference type="PANTHER" id="PTHR43671">
    <property type="entry name" value="SERINE/THREONINE-PROTEIN KINASE NEK"/>
    <property type="match status" value="1"/>
</dbReference>
<evidence type="ECO:0000256" key="4">
    <source>
        <dbReference type="ARBA" id="ARBA00022741"/>
    </source>
</evidence>
<dbReference type="InterPro" id="IPR011009">
    <property type="entry name" value="Kinase-like_dom_sf"/>
</dbReference>
<evidence type="ECO:0000313" key="12">
    <source>
        <dbReference type="Proteomes" id="UP000326354"/>
    </source>
</evidence>
<dbReference type="SMART" id="SM00028">
    <property type="entry name" value="TPR"/>
    <property type="match status" value="8"/>
</dbReference>
<dbReference type="EC" id="2.7.11.1" evidence="2"/>
<evidence type="ECO:0000313" key="11">
    <source>
        <dbReference type="EMBL" id="BBM87367.1"/>
    </source>
</evidence>
<dbReference type="PROSITE" id="PS50011">
    <property type="entry name" value="PROTEIN_KINASE_DOM"/>
    <property type="match status" value="1"/>
</dbReference>
<dbReference type="AlphaFoldDB" id="A0A5S9F5Z4"/>
<comment type="similarity">
    <text evidence="1">Belongs to the protein kinase superfamily. NEK Ser/Thr protein kinase family. NIMA subfamily.</text>
</comment>
<dbReference type="Gene3D" id="3.30.200.20">
    <property type="entry name" value="Phosphorylase Kinase, domain 1"/>
    <property type="match status" value="1"/>
</dbReference>
<evidence type="ECO:0000256" key="6">
    <source>
        <dbReference type="ARBA" id="ARBA00022840"/>
    </source>
</evidence>
<dbReference type="SMART" id="SM00220">
    <property type="entry name" value="S_TKc"/>
    <property type="match status" value="1"/>
</dbReference>
<keyword evidence="9" id="KW-0812">Transmembrane</keyword>
<dbReference type="EMBL" id="AP019860">
    <property type="protein sequence ID" value="BBM87367.1"/>
    <property type="molecule type" value="Genomic_DNA"/>
</dbReference>
<accession>A0A5S9F5Z4</accession>
<evidence type="ECO:0000256" key="7">
    <source>
        <dbReference type="PROSITE-ProRule" id="PRU00339"/>
    </source>
</evidence>
<dbReference type="InterPro" id="IPR019734">
    <property type="entry name" value="TPR_rpt"/>
</dbReference>
<dbReference type="InterPro" id="IPR000719">
    <property type="entry name" value="Prot_kinase_dom"/>
</dbReference>
<dbReference type="PROSITE" id="PS00108">
    <property type="entry name" value="PROTEIN_KINASE_ST"/>
    <property type="match status" value="1"/>
</dbReference>
<dbReference type="PROSITE" id="PS50005">
    <property type="entry name" value="TPR"/>
    <property type="match status" value="4"/>
</dbReference>
<dbReference type="GO" id="GO:0004674">
    <property type="term" value="F:protein serine/threonine kinase activity"/>
    <property type="evidence" value="ECO:0007669"/>
    <property type="project" value="UniProtKB-EC"/>
</dbReference>
<dbReference type="SUPFAM" id="SSF48452">
    <property type="entry name" value="TPR-like"/>
    <property type="match status" value="2"/>
</dbReference>
<evidence type="ECO:0000256" key="2">
    <source>
        <dbReference type="ARBA" id="ARBA00012513"/>
    </source>
</evidence>
<feature type="repeat" description="TPR" evidence="7">
    <location>
        <begin position="409"/>
        <end position="442"/>
    </location>
</feature>
<gene>
    <name evidence="11" type="ORF">UABAM_05776</name>
</gene>
<keyword evidence="9" id="KW-0472">Membrane</keyword>
<keyword evidence="6 8" id="KW-0067">ATP-binding</keyword>
<dbReference type="Gene3D" id="1.25.40.10">
    <property type="entry name" value="Tetratricopeptide repeat domain"/>
    <property type="match status" value="2"/>
</dbReference>
<evidence type="ECO:0000256" key="3">
    <source>
        <dbReference type="ARBA" id="ARBA00022679"/>
    </source>
</evidence>
<evidence type="ECO:0000259" key="10">
    <source>
        <dbReference type="PROSITE" id="PS50011"/>
    </source>
</evidence>
<keyword evidence="3" id="KW-0808">Transferase</keyword>
<evidence type="ECO:0000256" key="8">
    <source>
        <dbReference type="PROSITE-ProRule" id="PRU10141"/>
    </source>
</evidence>
<keyword evidence="9" id="KW-1133">Transmembrane helix</keyword>
<evidence type="ECO:0000256" key="1">
    <source>
        <dbReference type="ARBA" id="ARBA00010886"/>
    </source>
</evidence>
<feature type="domain" description="Protein kinase" evidence="10">
    <location>
        <begin position="33"/>
        <end position="286"/>
    </location>
</feature>
<organism evidence="11 12">
    <name type="scientific">Uabimicrobium amorphum</name>
    <dbReference type="NCBI Taxonomy" id="2596890"/>
    <lineage>
        <taxon>Bacteria</taxon>
        <taxon>Pseudomonadati</taxon>
        <taxon>Planctomycetota</taxon>
        <taxon>Candidatus Uabimicrobiia</taxon>
        <taxon>Candidatus Uabimicrobiales</taxon>
        <taxon>Candidatus Uabimicrobiaceae</taxon>
        <taxon>Candidatus Uabimicrobium</taxon>
    </lineage>
</organism>
<dbReference type="PANTHER" id="PTHR43671:SF13">
    <property type="entry name" value="SERINE_THREONINE-PROTEIN KINASE NEK2"/>
    <property type="match status" value="1"/>
</dbReference>
<dbReference type="OrthoDB" id="9788659at2"/>
<protein>
    <recommendedName>
        <fullName evidence="2">non-specific serine/threonine protein kinase</fullName>
        <ecNumber evidence="2">2.7.11.1</ecNumber>
    </recommendedName>
</protein>
<feature type="repeat" description="TPR" evidence="7">
    <location>
        <begin position="545"/>
        <end position="578"/>
    </location>
</feature>
<dbReference type="InterPro" id="IPR008271">
    <property type="entry name" value="Ser/Thr_kinase_AS"/>
</dbReference>
<feature type="repeat" description="TPR" evidence="7">
    <location>
        <begin position="443"/>
        <end position="476"/>
    </location>
</feature>
<dbReference type="CDD" id="cd14014">
    <property type="entry name" value="STKc_PknB_like"/>
    <property type="match status" value="1"/>
</dbReference>
<dbReference type="InterPro" id="IPR011990">
    <property type="entry name" value="TPR-like_helical_dom_sf"/>
</dbReference>
<keyword evidence="5 11" id="KW-0418">Kinase</keyword>
<proteinExistence type="inferred from homology"/>
<dbReference type="Pfam" id="PF13432">
    <property type="entry name" value="TPR_16"/>
    <property type="match status" value="2"/>
</dbReference>
<dbReference type="GO" id="GO:0005524">
    <property type="term" value="F:ATP binding"/>
    <property type="evidence" value="ECO:0007669"/>
    <property type="project" value="UniProtKB-UniRule"/>
</dbReference>
<dbReference type="RefSeq" id="WP_151971389.1">
    <property type="nucleotide sequence ID" value="NZ_AP019860.1"/>
</dbReference>
<evidence type="ECO:0000256" key="5">
    <source>
        <dbReference type="ARBA" id="ARBA00022777"/>
    </source>
</evidence>
<evidence type="ECO:0000256" key="9">
    <source>
        <dbReference type="SAM" id="Phobius"/>
    </source>
</evidence>
<dbReference type="SUPFAM" id="SSF56112">
    <property type="entry name" value="Protein kinase-like (PK-like)"/>
    <property type="match status" value="1"/>
</dbReference>
<reference evidence="11 12" key="1">
    <citation type="submission" date="2019-08" db="EMBL/GenBank/DDBJ databases">
        <title>Complete genome sequence of Candidatus Uab amorphum.</title>
        <authorList>
            <person name="Shiratori T."/>
            <person name="Suzuki S."/>
            <person name="Kakizawa Y."/>
            <person name="Ishida K."/>
        </authorList>
    </citation>
    <scope>NUCLEOTIDE SEQUENCE [LARGE SCALE GENOMIC DNA]</scope>
    <source>
        <strain evidence="11 12">SRT547</strain>
    </source>
</reference>
<feature type="repeat" description="TPR" evidence="7">
    <location>
        <begin position="477"/>
        <end position="510"/>
    </location>
</feature>
<keyword evidence="7" id="KW-0802">TPR repeat</keyword>
<keyword evidence="12" id="KW-1185">Reference proteome</keyword>
<dbReference type="PROSITE" id="PS00107">
    <property type="entry name" value="PROTEIN_KINASE_ATP"/>
    <property type="match status" value="1"/>
</dbReference>
<dbReference type="InterPro" id="IPR050660">
    <property type="entry name" value="NEK_Ser/Thr_kinase"/>
</dbReference>
<name>A0A5S9F5Z4_UABAM</name>
<feature type="transmembrane region" description="Helical" evidence="9">
    <location>
        <begin position="312"/>
        <end position="333"/>
    </location>
</feature>
<keyword evidence="4 8" id="KW-0547">Nucleotide-binding</keyword>
<dbReference type="Gene3D" id="1.10.510.10">
    <property type="entry name" value="Transferase(Phosphotransferase) domain 1"/>
    <property type="match status" value="1"/>
</dbReference>
<dbReference type="Pfam" id="PF00069">
    <property type="entry name" value="Pkinase"/>
    <property type="match status" value="1"/>
</dbReference>
<dbReference type="KEGG" id="uam:UABAM_05776"/>
<dbReference type="InterPro" id="IPR017441">
    <property type="entry name" value="Protein_kinase_ATP_BS"/>
</dbReference>
<feature type="binding site" evidence="8">
    <location>
        <position position="62"/>
    </location>
    <ligand>
        <name>ATP</name>
        <dbReference type="ChEBI" id="CHEBI:30616"/>
    </ligand>
</feature>
<sequence>MDITQQLQHAQSISPSIEVQNFIKSHNYQLGKYKLGELLGKGGMGVIYRAQDQQTKRVVAVKILLDKNTDNTKKLLGEASCMAQLEHPNIVRFYEINYQPRPFFVMEYVEGVPLSLLIHSETFKEQQIIDILSPLCDALSYAHKKNILHRDIKPANIIITKDRVPKITDFGLARPRNAGNLTIEGLFQGTPNYAAPEQVSGKTSVKSEVYSLGATIYEMLTSRPPFQGDSDYNVLFQVSNHYPIRPREIDPTISPYLEAICLKCLEKQPRKRYRNCKELAKDLQNLRKGLAITAKKYTHWDSLRNFVQRHRILCTSIIVISLLFCLFFSVLILQNRQLNKKNYDYQLQRILLLAQMGRAQQAFEESQTLFTKDDFRSHQLHAKIYYMVKKYQKALQSSTQALEKQPNLFKLHVLHGEILKALNENEQALQSFQRASVLNPEYTDLFRLKGLVYKNLQKYELALSEYNQALKKLPNSATFYALRGDVYFAQRNFTLSLQDFNKAIKINPHDYYSIRKRADINLLLGEYQQALEDYNYVVENARDHTTTFIQRGALHRRLQNYPKAIEDYSAAQKLNPLHVDIYHNRSNVYIDTKNYPLALRDAQICVLLEPRNFRFHLNLPRILNYQGRFSQALERIEALEKWVNDRPQLFELKGIVQYNLRQYTKALRSFQKAQQLGLQTKELKALISRTRKKIATKK</sequence>
<dbReference type="Proteomes" id="UP000326354">
    <property type="component" value="Chromosome"/>
</dbReference>